<dbReference type="AlphaFoldDB" id="A0A813S4U3"/>
<comment type="caution">
    <text evidence="4">The sequence shown here is derived from an EMBL/GenBank/DDBJ whole genome shotgun (WGS) entry which is preliminary data.</text>
</comment>
<name>A0A813S4U3_9BILA</name>
<dbReference type="GO" id="GO:0016358">
    <property type="term" value="P:dendrite development"/>
    <property type="evidence" value="ECO:0007669"/>
    <property type="project" value="TreeGrafter"/>
</dbReference>
<evidence type="ECO:0000256" key="1">
    <source>
        <dbReference type="SAM" id="Coils"/>
    </source>
</evidence>
<feature type="region of interest" description="Disordered" evidence="2">
    <location>
        <begin position="755"/>
        <end position="791"/>
    </location>
</feature>
<protein>
    <recommendedName>
        <fullName evidence="3">Microtubule-associated protein 1A/B/S-like MBL-like domain-containing protein</fullName>
    </recommendedName>
</protein>
<evidence type="ECO:0000313" key="5">
    <source>
        <dbReference type="Proteomes" id="UP000663845"/>
    </source>
</evidence>
<proteinExistence type="predicted"/>
<dbReference type="Proteomes" id="UP000663845">
    <property type="component" value="Unassembled WGS sequence"/>
</dbReference>
<feature type="compositionally biased region" description="Polar residues" evidence="2">
    <location>
        <begin position="755"/>
        <end position="773"/>
    </location>
</feature>
<organism evidence="4 5">
    <name type="scientific">Adineta steineri</name>
    <dbReference type="NCBI Taxonomy" id="433720"/>
    <lineage>
        <taxon>Eukaryota</taxon>
        <taxon>Metazoa</taxon>
        <taxon>Spiralia</taxon>
        <taxon>Gnathifera</taxon>
        <taxon>Rotifera</taxon>
        <taxon>Eurotatoria</taxon>
        <taxon>Bdelloidea</taxon>
        <taxon>Adinetida</taxon>
        <taxon>Adinetidae</taxon>
        <taxon>Adineta</taxon>
    </lineage>
</organism>
<dbReference type="InterPro" id="IPR026074">
    <property type="entry name" value="MAP1"/>
</dbReference>
<dbReference type="Pfam" id="PF25281">
    <property type="entry name" value="MBL_MAP1B"/>
    <property type="match status" value="1"/>
</dbReference>
<dbReference type="GO" id="GO:0030425">
    <property type="term" value="C:dendrite"/>
    <property type="evidence" value="ECO:0007669"/>
    <property type="project" value="TreeGrafter"/>
</dbReference>
<dbReference type="GO" id="GO:0000226">
    <property type="term" value="P:microtubule cytoskeleton organization"/>
    <property type="evidence" value="ECO:0007669"/>
    <property type="project" value="InterPro"/>
</dbReference>
<evidence type="ECO:0000313" key="4">
    <source>
        <dbReference type="EMBL" id="CAF0791216.1"/>
    </source>
</evidence>
<dbReference type="GO" id="GO:0007409">
    <property type="term" value="P:axonogenesis"/>
    <property type="evidence" value="ECO:0007669"/>
    <property type="project" value="TreeGrafter"/>
</dbReference>
<gene>
    <name evidence="4" type="ORF">JYZ213_LOCUS4740</name>
</gene>
<reference evidence="4" key="1">
    <citation type="submission" date="2021-02" db="EMBL/GenBank/DDBJ databases">
        <authorList>
            <person name="Nowell W R."/>
        </authorList>
    </citation>
    <scope>NUCLEOTIDE SEQUENCE</scope>
</reference>
<evidence type="ECO:0000256" key="2">
    <source>
        <dbReference type="SAM" id="MobiDB-lite"/>
    </source>
</evidence>
<keyword evidence="1" id="KW-0175">Coiled coil</keyword>
<feature type="coiled-coil region" evidence="1">
    <location>
        <begin position="698"/>
        <end position="737"/>
    </location>
</feature>
<dbReference type="PANTHER" id="PTHR13843:SF12">
    <property type="entry name" value="ATPASE F1_V1_A1 COMPLEX ALPHA_BETA SUBUNIT NUCLEOTIDE-BINDING DOMAIN-CONTAINING PROTEIN"/>
    <property type="match status" value="1"/>
</dbReference>
<dbReference type="GO" id="GO:0003779">
    <property type="term" value="F:actin binding"/>
    <property type="evidence" value="ECO:0007669"/>
    <property type="project" value="TreeGrafter"/>
</dbReference>
<feature type="compositionally biased region" description="Basic and acidic residues" evidence="2">
    <location>
        <begin position="636"/>
        <end position="661"/>
    </location>
</feature>
<dbReference type="GO" id="GO:0005874">
    <property type="term" value="C:microtubule"/>
    <property type="evidence" value="ECO:0007669"/>
    <property type="project" value="InterPro"/>
</dbReference>
<sequence length="985" mass="112053">MSTAMNKNSQHAKSTVGLLLVIGDITSNEQRDELCFYLRNAFKHIDINKYHEIHDLFNNLIHENQFQIDSQYRQIANTENGSIAGFLYLPSFHTLLNVFRDLFNTCYHVCILFCGQQTDSNGALILSDSLLTTENFHSLFEENTSYVIQDLEISLPYVSNQWMKLSTNYLQKQLENVQIYDLSNEINEENSFGQRFYERLLHVLNNDFDIYSKLIPRNNSGTIAFDEPNLYILYGQQGEASLFGVRGFVVLVNGGFSRIPSYWNLIRGLQNIDACILTHFDYDVFPGLQTILHRKTILSSSNDPLCKPDIGAFFLNHTQRTKIQSIHTSKSSSTNKLVVNLNENIDEFLHNIKQLNINTFNLIKHTTSNKQNIEPISLYKKIAFGSLDLYVLHPTTFTTDDDKLIASLQKIPIHNKQVSSSSIIPLHHWYSSCSLLVWTPTSKSSKDTIVRILYTGACPQTLVFEALNRVRHLEFLHDFQPQRQTVRTNNIKTASTLHLNTGIKHSPPKSKISPPVVSRVASPAIQNKTTKDSPRPTVSKPKVSQTTSVKPEKTRSASSTKKQTTLAATSNAKRSISKDKKVKNPTGVVPKILSKPKQVKNPVSKLKPDNNQKQKLKVQNQPKRISSGIMSINNKQKLETPSKLADESETNNDHQEKHEDQNNDEQILQSQNEQQEDLINEKDYQPDVETETDDEHLLESQTNEYEQSDDNEQQLSADELNESNEQLLDNHENEIQRPESVSLIMDHNESLIESTSVSPIDESTSQITSQDPMTRSFIDGGSDTENPFTEKVDDDTYVDDEMEIIHHNPSGSAKNSVSSIEDINPQGLPIEKEMSATKSTVKKLNKEPNRTNNSNQASSHQSGSIFNVDVAYIPYHGNESYVDSEFFRRIRARYYILNAVQVSRITLESLIDGKQQWNTKEHVPVTLVPTFDGEQLRQFFTTNKNRLAELNINILPASTRCNVQYDNESSPAQLLRFHSMYHADE</sequence>
<accession>A0A813S4U3</accession>
<dbReference type="GO" id="GO:0031114">
    <property type="term" value="P:regulation of microtubule depolymerization"/>
    <property type="evidence" value="ECO:0007669"/>
    <property type="project" value="TreeGrafter"/>
</dbReference>
<feature type="compositionally biased region" description="Polar residues" evidence="2">
    <location>
        <begin position="850"/>
        <end position="861"/>
    </location>
</feature>
<feature type="compositionally biased region" description="Low complexity" evidence="2">
    <location>
        <begin position="613"/>
        <end position="623"/>
    </location>
</feature>
<dbReference type="GO" id="GO:0043025">
    <property type="term" value="C:neuronal cell body"/>
    <property type="evidence" value="ECO:0007669"/>
    <property type="project" value="TreeGrafter"/>
</dbReference>
<dbReference type="GO" id="GO:0045202">
    <property type="term" value="C:synapse"/>
    <property type="evidence" value="ECO:0007669"/>
    <property type="project" value="TreeGrafter"/>
</dbReference>
<dbReference type="GO" id="GO:0008017">
    <property type="term" value="F:microtubule binding"/>
    <property type="evidence" value="ECO:0007669"/>
    <property type="project" value="InterPro"/>
</dbReference>
<feature type="region of interest" description="Disordered" evidence="2">
    <location>
        <begin position="499"/>
        <end position="664"/>
    </location>
</feature>
<feature type="region of interest" description="Disordered" evidence="2">
    <location>
        <begin position="837"/>
        <end position="861"/>
    </location>
</feature>
<dbReference type="InterPro" id="IPR057480">
    <property type="entry name" value="MAP1A/B/S-like_MBL"/>
</dbReference>
<dbReference type="GO" id="GO:0005875">
    <property type="term" value="C:microtubule associated complex"/>
    <property type="evidence" value="ECO:0007669"/>
    <property type="project" value="TreeGrafter"/>
</dbReference>
<dbReference type="EMBL" id="CAJNOG010000027">
    <property type="protein sequence ID" value="CAF0791216.1"/>
    <property type="molecule type" value="Genomic_DNA"/>
</dbReference>
<evidence type="ECO:0000259" key="3">
    <source>
        <dbReference type="Pfam" id="PF25281"/>
    </source>
</evidence>
<feature type="compositionally biased region" description="Low complexity" evidence="2">
    <location>
        <begin position="509"/>
        <end position="518"/>
    </location>
</feature>
<dbReference type="PANTHER" id="PTHR13843">
    <property type="entry name" value="MICROTUBULE-ASSOCIATED PROTEIN"/>
    <property type="match status" value="1"/>
</dbReference>
<feature type="compositionally biased region" description="Polar residues" evidence="2">
    <location>
        <begin position="556"/>
        <end position="574"/>
    </location>
</feature>
<dbReference type="SUPFAM" id="SSF56281">
    <property type="entry name" value="Metallo-hydrolase/oxidoreductase"/>
    <property type="match status" value="1"/>
</dbReference>
<dbReference type="GO" id="GO:0005829">
    <property type="term" value="C:cytosol"/>
    <property type="evidence" value="ECO:0007669"/>
    <property type="project" value="TreeGrafter"/>
</dbReference>
<dbReference type="InterPro" id="IPR036866">
    <property type="entry name" value="RibonucZ/Hydroxyglut_hydro"/>
</dbReference>
<feature type="domain" description="Microtubule-associated protein 1A/B/S-like MBL-like" evidence="3">
    <location>
        <begin position="214"/>
        <end position="478"/>
    </location>
</feature>